<feature type="region of interest" description="Disordered" evidence="1">
    <location>
        <begin position="67"/>
        <end position="87"/>
    </location>
</feature>
<evidence type="ECO:0000256" key="1">
    <source>
        <dbReference type="SAM" id="MobiDB-lite"/>
    </source>
</evidence>
<proteinExistence type="predicted"/>
<dbReference type="AlphaFoldDB" id="A0A914GR89"/>
<organism evidence="2 3">
    <name type="scientific">Globodera rostochiensis</name>
    <name type="common">Golden nematode worm</name>
    <name type="synonym">Heterodera rostochiensis</name>
    <dbReference type="NCBI Taxonomy" id="31243"/>
    <lineage>
        <taxon>Eukaryota</taxon>
        <taxon>Metazoa</taxon>
        <taxon>Ecdysozoa</taxon>
        <taxon>Nematoda</taxon>
        <taxon>Chromadorea</taxon>
        <taxon>Rhabditida</taxon>
        <taxon>Tylenchina</taxon>
        <taxon>Tylenchomorpha</taxon>
        <taxon>Tylenchoidea</taxon>
        <taxon>Heteroderidae</taxon>
        <taxon>Heteroderinae</taxon>
        <taxon>Globodera</taxon>
    </lineage>
</organism>
<feature type="compositionally biased region" description="Basic residues" evidence="1">
    <location>
        <begin position="76"/>
        <end position="87"/>
    </location>
</feature>
<sequence length="87" mass="9738">MVTSKDVRARQSSIKIGYLVQPREGQAIDQFGVSFGRAAHGLGGGRGFESHPGLTFCLFFTGEIEEEEEEEDGWKKRAKKASSYRRK</sequence>
<evidence type="ECO:0000313" key="3">
    <source>
        <dbReference type="WBParaSite" id="Gr19_v10_g10005.t1"/>
    </source>
</evidence>
<dbReference type="WBParaSite" id="Gr19_v10_g10005.t1">
    <property type="protein sequence ID" value="Gr19_v10_g10005.t1"/>
    <property type="gene ID" value="Gr19_v10_g10005"/>
</dbReference>
<accession>A0A914GR89</accession>
<protein>
    <submittedName>
        <fullName evidence="3">Uncharacterized protein</fullName>
    </submittedName>
</protein>
<evidence type="ECO:0000313" key="2">
    <source>
        <dbReference type="Proteomes" id="UP000887572"/>
    </source>
</evidence>
<name>A0A914GR89_GLORO</name>
<dbReference type="Proteomes" id="UP000887572">
    <property type="component" value="Unplaced"/>
</dbReference>
<reference evidence="3" key="1">
    <citation type="submission" date="2022-11" db="UniProtKB">
        <authorList>
            <consortium name="WormBaseParasite"/>
        </authorList>
    </citation>
    <scope>IDENTIFICATION</scope>
</reference>
<keyword evidence="2" id="KW-1185">Reference proteome</keyword>